<comment type="subcellular location">
    <subcellularLocation>
        <location evidence="1">Cell membrane</location>
    </subcellularLocation>
</comment>
<gene>
    <name evidence="9" type="primary">Zan_predicted</name>
    <name evidence="9" type="ORF">rCG_21653</name>
</gene>
<dbReference type="SMART" id="SM00215">
    <property type="entry name" value="VWC_out"/>
    <property type="match status" value="4"/>
</dbReference>
<evidence type="ECO:0000313" key="9">
    <source>
        <dbReference type="EMBL" id="EDM13267.1"/>
    </source>
</evidence>
<keyword evidence="3" id="KW-0732">Signal</keyword>
<dbReference type="SUPFAM" id="SSF57567">
    <property type="entry name" value="Serine protease inhibitors"/>
    <property type="match status" value="7"/>
</dbReference>
<reference evidence="9" key="1">
    <citation type="journal article" date="2005" name="Genome Res.">
        <title>Gene and alternative splicing annotation with AIR.</title>
        <authorList>
            <person name="Florea L."/>
            <person name="Di Francesco V."/>
            <person name="Miller J."/>
            <person name="Turner R."/>
            <person name="Yao A."/>
            <person name="Harris M."/>
            <person name="Walenz B."/>
            <person name="Mobarry C."/>
            <person name="Merkulov G.V."/>
            <person name="Charlab R."/>
            <person name="Dew I."/>
            <person name="Deng Z."/>
            <person name="Istrail S."/>
            <person name="Li P."/>
            <person name="Sutton G."/>
        </authorList>
    </citation>
    <scope>NUCLEOTIDE SEQUENCE</scope>
    <source>
        <strain evidence="9">BN</strain>
    </source>
</reference>
<dbReference type="CDD" id="cd19941">
    <property type="entry name" value="TIL"/>
    <property type="match status" value="7"/>
</dbReference>
<dbReference type="Gene3D" id="2.10.25.10">
    <property type="entry name" value="Laminin"/>
    <property type="match status" value="7"/>
</dbReference>
<dbReference type="GO" id="GO:0005886">
    <property type="term" value="C:plasma membrane"/>
    <property type="evidence" value="ECO:0007669"/>
    <property type="project" value="UniProtKB-SubCell"/>
</dbReference>
<dbReference type="SMART" id="SM00274">
    <property type="entry name" value="FOLN"/>
    <property type="match status" value="5"/>
</dbReference>
<dbReference type="InterPro" id="IPR001846">
    <property type="entry name" value="VWF_type-D"/>
</dbReference>
<keyword evidence="2" id="KW-1003">Cell membrane</keyword>
<dbReference type="PANTHER" id="PTHR46160">
    <property type="entry name" value="ALPHA-TECTORIN-RELATED"/>
    <property type="match status" value="1"/>
</dbReference>
<dbReference type="InterPro" id="IPR025615">
    <property type="entry name" value="TILa_dom"/>
</dbReference>
<sequence>MDHVGPGEEWFSPNCTERCRCLPGSLMECQISQCGTHTICQLKSGQYQCEPYGGATCLVYGDLHFVTFDERHIGFTGTCTYILTETCSNSTDPFFRITASTQERGVDGVSSLGKVFITLQEMTITMDRGRHTLIGDQEVTLPAIPSDGIYVGLSGRFVELKTTFGLRVRWDGDQQLFVTVSSTYSGKLCGFCGNYDGDSSNDNLKSDGMMAYDSEELGQSWQVEKEEDEDWVSSRCLKKKIPPSCDPALVTTMLGPELCGQLVNPSGPFEACLLHLKASSFLDNCVTDMCSFQGLQQKLCAHMSAMTATCQDAGYPVKAWRGPEMCPLVCPKNSRYSLCANPCPDTCHPGSATQTCSDDCVEACECSPGFILSGFECVPASECGCISLQGRYFKVQEQWFNPDCKEICICESHNNIRCKPWKCKAQETCGHKNGILGCHAQGTATCIASGDPHYLTFDGALHHFMGTCTYVLTQPCWPKSQDNNFVVSATNEIRGGNMEVSYVKAVHVQVFDLKISLFKGQKVMVNNQRVVLPVWPSKGRVTIRMSGIFVLLYTNFGLQVRYDGRHLVEVTVPSSYTGSLCGLCGNYNNNSLDDNLRADMKPAVNSLLLGAAWKILEASDPGCFIVGVKASSCQESNVDDTWTRKCAVLMNPVALECPAHSHYTNCLPSCLPSCLDPDSRCEGSGHKVPATCKEGCICQPDYVLNNDKCVLKSQCGCRDGKGVFTPAGKTWISEDCTQSCTCVKGTLRCRDFHCPSGTYCRNSTCVKIFLQCPAHSQFTDCLPPCHPSCSDPEGHCEGINTKGPSHCKEGCVCQSGYVLQDDKCVLKIECGCRDTQGGFILAGKNWTSRGCTQSCNCMEGVVRCQHFQCPSGTYCQDIADGTSNCATLQCPAHSSFTNCLPSCLPSCLDPEGHCEGFTTKGPFACKEGCVCEPGYVLLDDKCVPRIECGGCKDAQGVLISADKTWINKGCTQICTCVTGTIHCTNFQCPLGTYCKDIEDGNTNCTKISLQCPPHSLYTHCLPSCLPSCSDPEGLCGGTSQKAASTCREGCVCEPGYVLRNDKCVLKIECDCEDAHGVLIPADTIWINRGCTQTCTCMGGAIQCQNFKCPLDTYCKDIEDGNSNCTNIELHCPAHSHYSNCLPHCQPSCSDPDGHCEGSSTKAPSTCREGCVCEPDYVLNGNKCVLRIECGCKDTQGVLILEDTTWINRGCTRSCTCVGGAIQCQKHHCPSGTYCKDAEGDSSSCAPITLQCPAHSSFTNCLPSCLPSCSDPEGHCEGSTTKGPFACKEGCVCEPGYVLLDDKCVPRIECGGCKDAQGVLIPLCSAPPTAASPTASLPASLPALT</sequence>
<evidence type="ECO:0000313" key="10">
    <source>
        <dbReference type="Proteomes" id="UP000234681"/>
    </source>
</evidence>
<accession>A6J028</accession>
<dbReference type="EMBL" id="CH473973">
    <property type="protein sequence ID" value="EDM13267.1"/>
    <property type="molecule type" value="Genomic_DNA"/>
</dbReference>
<evidence type="ECO:0000256" key="1">
    <source>
        <dbReference type="ARBA" id="ARBA00004236"/>
    </source>
</evidence>
<evidence type="ECO:0000256" key="2">
    <source>
        <dbReference type="ARBA" id="ARBA00022475"/>
    </source>
</evidence>
<dbReference type="SMART" id="SM00216">
    <property type="entry name" value="VWD"/>
    <property type="match status" value="2"/>
</dbReference>
<evidence type="ECO:0000256" key="5">
    <source>
        <dbReference type="ARBA" id="ARBA00023136"/>
    </source>
</evidence>
<dbReference type="SMART" id="SM00214">
    <property type="entry name" value="VWC"/>
    <property type="match status" value="5"/>
</dbReference>
<keyword evidence="6" id="KW-1015">Disulfide bond</keyword>
<reference evidence="9 10" key="2">
    <citation type="submission" date="2005-07" db="EMBL/GenBank/DDBJ databases">
        <authorList>
            <person name="Mural R.J."/>
            <person name="Li P.W."/>
            <person name="Adams M.D."/>
            <person name="Amanatides P.G."/>
            <person name="Baden-Tillson H."/>
            <person name="Barnstead M."/>
            <person name="Chin S.H."/>
            <person name="Dew I."/>
            <person name="Evans C.A."/>
            <person name="Ferriera S."/>
            <person name="Flanigan M."/>
            <person name="Fosler C."/>
            <person name="Glodek A."/>
            <person name="Gu Z."/>
            <person name="Holt R.A."/>
            <person name="Jennings D."/>
            <person name="Kraft C.L."/>
            <person name="Lu F."/>
            <person name="Nguyen T."/>
            <person name="Nusskern D.R."/>
            <person name="Pfannkoch C.M."/>
            <person name="Sitter C."/>
            <person name="Sutton G.G."/>
            <person name="Venter J.C."/>
            <person name="Wang Z."/>
            <person name="Woodage T."/>
            <person name="Zheng X.H."/>
            <person name="Zhong F."/>
        </authorList>
    </citation>
    <scope>NUCLEOTIDE SEQUENCE [LARGE SCALE GENOMIC DNA]</scope>
    <source>
        <strain evidence="9">BN</strain>
        <strain evidence="10">BN, Sprague-Dawley</strain>
    </source>
</reference>
<keyword evidence="5" id="KW-0472">Membrane</keyword>
<name>A6J028_RAT</name>
<feature type="domain" description="VWFD" evidence="8">
    <location>
        <begin position="55"/>
        <end position="229"/>
    </location>
</feature>
<keyword evidence="7" id="KW-0325">Glycoprotein</keyword>
<dbReference type="InterPro" id="IPR036084">
    <property type="entry name" value="Ser_inhib-like_sf"/>
</dbReference>
<dbReference type="Proteomes" id="UP000234681">
    <property type="component" value="Chromosome 12"/>
</dbReference>
<dbReference type="SMART" id="SM00832">
    <property type="entry name" value="C8"/>
    <property type="match status" value="1"/>
</dbReference>
<keyword evidence="4" id="KW-0677">Repeat</keyword>
<evidence type="ECO:0000256" key="7">
    <source>
        <dbReference type="ARBA" id="ARBA00023180"/>
    </source>
</evidence>
<evidence type="ECO:0000256" key="6">
    <source>
        <dbReference type="ARBA" id="ARBA00023157"/>
    </source>
</evidence>
<feature type="domain" description="VWFD" evidence="8">
    <location>
        <begin position="444"/>
        <end position="624"/>
    </location>
</feature>
<dbReference type="InterPro" id="IPR003645">
    <property type="entry name" value="Fol_N"/>
</dbReference>
<dbReference type="Pfam" id="PF12714">
    <property type="entry name" value="TILa"/>
    <property type="match status" value="7"/>
</dbReference>
<dbReference type="InterPro" id="IPR002919">
    <property type="entry name" value="TIL_dom"/>
</dbReference>
<organism evidence="9 10">
    <name type="scientific">Rattus norvegicus</name>
    <name type="common">Rat</name>
    <dbReference type="NCBI Taxonomy" id="10116"/>
    <lineage>
        <taxon>Eukaryota</taxon>
        <taxon>Metazoa</taxon>
        <taxon>Chordata</taxon>
        <taxon>Craniata</taxon>
        <taxon>Vertebrata</taxon>
        <taxon>Euteleostomi</taxon>
        <taxon>Mammalia</taxon>
        <taxon>Eutheria</taxon>
        <taxon>Euarchontoglires</taxon>
        <taxon>Glires</taxon>
        <taxon>Rodentia</taxon>
        <taxon>Myomorpha</taxon>
        <taxon>Muroidea</taxon>
        <taxon>Muridae</taxon>
        <taxon>Murinae</taxon>
        <taxon>Rattus</taxon>
    </lineage>
</organism>
<evidence type="ECO:0000256" key="4">
    <source>
        <dbReference type="ARBA" id="ARBA00022737"/>
    </source>
</evidence>
<evidence type="ECO:0000259" key="8">
    <source>
        <dbReference type="PROSITE" id="PS51233"/>
    </source>
</evidence>
<evidence type="ECO:0000256" key="3">
    <source>
        <dbReference type="ARBA" id="ARBA00022729"/>
    </source>
</evidence>
<dbReference type="EMBL" id="CH473973">
    <property type="protein sequence ID" value="EDM13268.1"/>
    <property type="molecule type" value="Genomic_DNA"/>
</dbReference>
<dbReference type="Pfam" id="PF00094">
    <property type="entry name" value="VWD"/>
    <property type="match status" value="2"/>
</dbReference>
<protein>
    <submittedName>
        <fullName evidence="9">Zonadhesin (Predicted), isoform CRA_a</fullName>
    </submittedName>
</protein>
<dbReference type="PANTHER" id="PTHR46160:SF9">
    <property type="entry name" value="PROTEIN PRY2-RELATED"/>
    <property type="match status" value="1"/>
</dbReference>
<dbReference type="PROSITE" id="PS51233">
    <property type="entry name" value="VWFD"/>
    <property type="match status" value="2"/>
</dbReference>
<dbReference type="InterPro" id="IPR014853">
    <property type="entry name" value="VWF/SSPO/ZAN-like_Cys-rich_dom"/>
</dbReference>
<dbReference type="InterPro" id="IPR052749">
    <property type="entry name" value="Alpha-tectorin"/>
</dbReference>
<dbReference type="Pfam" id="PF01826">
    <property type="entry name" value="TIL"/>
    <property type="match status" value="7"/>
</dbReference>
<proteinExistence type="predicted"/>
<dbReference type="FunFam" id="2.10.25.10:FF:000055">
    <property type="entry name" value="alpha-tectorin isoform X1"/>
    <property type="match status" value="7"/>
</dbReference>
<dbReference type="InterPro" id="IPR001007">
    <property type="entry name" value="VWF_dom"/>
</dbReference>